<evidence type="ECO:0000313" key="1">
    <source>
        <dbReference type="EMBL" id="QOR71911.1"/>
    </source>
</evidence>
<protein>
    <recommendedName>
        <fullName evidence="3">HAD family hydrolase</fullName>
    </recommendedName>
</protein>
<dbReference type="InterPro" id="IPR023214">
    <property type="entry name" value="HAD_sf"/>
</dbReference>
<dbReference type="EMBL" id="CP063169">
    <property type="protein sequence ID" value="QOR71911.1"/>
    <property type="molecule type" value="Genomic_DNA"/>
</dbReference>
<dbReference type="Gene3D" id="3.40.50.1000">
    <property type="entry name" value="HAD superfamily/HAD-like"/>
    <property type="match status" value="1"/>
</dbReference>
<evidence type="ECO:0008006" key="3">
    <source>
        <dbReference type="Google" id="ProtNLM"/>
    </source>
</evidence>
<organism evidence="1 2">
    <name type="scientific">Ruania alkalisoli</name>
    <dbReference type="NCBI Taxonomy" id="2779775"/>
    <lineage>
        <taxon>Bacteria</taxon>
        <taxon>Bacillati</taxon>
        <taxon>Actinomycetota</taxon>
        <taxon>Actinomycetes</taxon>
        <taxon>Micrococcales</taxon>
        <taxon>Ruaniaceae</taxon>
        <taxon>Ruania</taxon>
    </lineage>
</organism>
<dbReference type="Proteomes" id="UP000593758">
    <property type="component" value="Chromosome"/>
</dbReference>
<name>A0A7M1SWP8_9MICO</name>
<dbReference type="AlphaFoldDB" id="A0A7M1SWP8"/>
<evidence type="ECO:0000313" key="2">
    <source>
        <dbReference type="Proteomes" id="UP000593758"/>
    </source>
</evidence>
<dbReference type="Pfam" id="PF00702">
    <property type="entry name" value="Hydrolase"/>
    <property type="match status" value="1"/>
</dbReference>
<dbReference type="InterPro" id="IPR036412">
    <property type="entry name" value="HAD-like_sf"/>
</dbReference>
<dbReference type="KEGG" id="halt:IM660_06545"/>
<gene>
    <name evidence="1" type="ORF">IM660_06545</name>
</gene>
<dbReference type="SUPFAM" id="SSF56784">
    <property type="entry name" value="HAD-like"/>
    <property type="match status" value="1"/>
</dbReference>
<dbReference type="RefSeq" id="WP_193498560.1">
    <property type="nucleotide sequence ID" value="NZ_CP063169.1"/>
</dbReference>
<reference evidence="1 2" key="1">
    <citation type="submission" date="2020-10" db="EMBL/GenBank/DDBJ databases">
        <title>Haloactinobacterium sp. RN3S43, a bacterium isolated from saline soil.</title>
        <authorList>
            <person name="Sun J.-Q."/>
        </authorList>
    </citation>
    <scope>NUCLEOTIDE SEQUENCE [LARGE SCALE GENOMIC DNA]</scope>
    <source>
        <strain evidence="1 2">RN3S43</strain>
    </source>
</reference>
<keyword evidence="2" id="KW-1185">Reference proteome</keyword>
<sequence>MTLAPRPSAVLVLDFDGTLCIGDDPVLFYAEEIQRRHDAARGLVDHTREFFAGVRDIPDAPDGYHAVATLATAAGVPSSVLGEGYLASRRRLDEGEGETNPPDGVAELLTQVRHLGVQVVLVTNAPAVGAQSWIERQGLGLLIDRLWPDAGKPAAMPGILEELAASLTDPGRLASVGDVWINDVEPAVRRGSAGFFIDRFGRGDGPCTAAAPTFEELAPAIASWAREHLGADEAAS</sequence>
<accession>A0A7M1SWP8</accession>
<proteinExistence type="predicted"/>